<evidence type="ECO:0000313" key="1">
    <source>
        <dbReference type="EMBL" id="KIL30744.1"/>
    </source>
</evidence>
<sequence>MKRGFICYPIARTGSNERKVEKICFHYVICMDYSYVREAAINFYNEINGEYLNFDEKYHFFYDETNNIRKYSIKNGKLSYDKSADFVLGGIVLSSSLIDINNNFRLFKEQVDIENGVELKLTRLSTGKRDFLGYLSSTKVTAFFDFLLKENIYVHYAVLDNFFFSLVDIIDSSVFITLLNVDPNFLKTLLYVYAYKDTSGFLAILWKYGYPNIYNKNVESFCLDLIKWLDTVEGVPESYSNYIDYLKKFLFLTKDTRELVFLQGNPERILIENYVELYTRPIYMFKNSFHTFDSEKNIEKIIKIDPIVLYGDRLSNFEFINKSEDNIFIQLSDVFVGLLGKMLIFLNELDIDDILEVKGKLNKVQSFNLELLSELLLSSFQKNPVFKNFPTNLDIYYKTNLLIGYKS</sequence>
<dbReference type="EMBL" id="JSXS01000098">
    <property type="protein sequence ID" value="KIL30744.1"/>
    <property type="molecule type" value="Genomic_DNA"/>
</dbReference>
<comment type="caution">
    <text evidence="1">The sequence shown here is derived from an EMBL/GenBank/DDBJ whole genome shotgun (WGS) entry which is preliminary data.</text>
</comment>
<name>A0ABD3ZRY4_BACIU</name>
<dbReference type="RefSeq" id="WP_017697434.1">
    <property type="nucleotide sequence ID" value="NZ_JSXS01000098.1"/>
</dbReference>
<reference evidence="1 2" key="1">
    <citation type="submission" date="2014-11" db="EMBL/GenBank/DDBJ databases">
        <title>Draft Genome Sequences of Nine Bacillus subtilis Strains that Form Spores with High Heat-Resistance.</title>
        <authorList>
            <person name="Krawcyk A.O."/>
            <person name="Berendsen E.M."/>
            <person name="de Jong A."/>
            <person name="Holsappel S."/>
            <person name="Eijlander R.T."/>
            <person name="Wells-Bennik M."/>
            <person name="Kuipers O.P."/>
        </authorList>
    </citation>
    <scope>NUCLEOTIDE SEQUENCE [LARGE SCALE GENOMIC DNA]</scope>
    <source>
        <strain evidence="1 2">B4067</strain>
    </source>
</reference>
<gene>
    <name evidence="1" type="ORF">B4067_4773</name>
</gene>
<evidence type="ECO:0008006" key="3">
    <source>
        <dbReference type="Google" id="ProtNLM"/>
    </source>
</evidence>
<organism evidence="1 2">
    <name type="scientific">Bacillus subtilis subsp. subtilis</name>
    <dbReference type="NCBI Taxonomy" id="135461"/>
    <lineage>
        <taxon>Bacteria</taxon>
        <taxon>Bacillati</taxon>
        <taxon>Bacillota</taxon>
        <taxon>Bacilli</taxon>
        <taxon>Bacillales</taxon>
        <taxon>Bacillaceae</taxon>
        <taxon>Bacillus</taxon>
    </lineage>
</organism>
<dbReference type="Proteomes" id="UP000031970">
    <property type="component" value="Unassembled WGS sequence"/>
</dbReference>
<evidence type="ECO:0000313" key="2">
    <source>
        <dbReference type="Proteomes" id="UP000031970"/>
    </source>
</evidence>
<protein>
    <recommendedName>
        <fullName evidence="3">DUF3800 domain-containing protein</fullName>
    </recommendedName>
</protein>
<dbReference type="Pfam" id="PF12686">
    <property type="entry name" value="DUF3800"/>
    <property type="match status" value="1"/>
</dbReference>
<dbReference type="AlphaFoldDB" id="A0ABD3ZRY4"/>
<proteinExistence type="predicted"/>
<accession>A0ABD3ZRY4</accession>
<dbReference type="InterPro" id="IPR024524">
    <property type="entry name" value="DUF3800"/>
</dbReference>